<protein>
    <submittedName>
        <fullName evidence="2">Uncharacterized protein</fullName>
    </submittedName>
</protein>
<reference evidence="2 3" key="1">
    <citation type="submission" date="2021-03" db="EMBL/GenBank/DDBJ databases">
        <title>Sequencing the genomes of 1000 actinobacteria strains.</title>
        <authorList>
            <person name="Klenk H.-P."/>
        </authorList>
    </citation>
    <scope>NUCLEOTIDE SEQUENCE [LARGE SCALE GENOMIC DNA]</scope>
    <source>
        <strain evidence="2 3">DSM 15797</strain>
    </source>
</reference>
<proteinExistence type="predicted"/>
<comment type="caution">
    <text evidence="2">The sequence shown here is derived from an EMBL/GenBank/DDBJ whole genome shotgun (WGS) entry which is preliminary data.</text>
</comment>
<evidence type="ECO:0000313" key="3">
    <source>
        <dbReference type="Proteomes" id="UP001296993"/>
    </source>
</evidence>
<keyword evidence="1" id="KW-0732">Signal</keyword>
<evidence type="ECO:0000313" key="2">
    <source>
        <dbReference type="EMBL" id="MBP2385393.1"/>
    </source>
</evidence>
<name>A0ABS4XA96_9MICC</name>
<accession>A0ABS4XA96</accession>
<gene>
    <name evidence="2" type="ORF">JOF47_000904</name>
</gene>
<keyword evidence="3" id="KW-1185">Reference proteome</keyword>
<dbReference type="RefSeq" id="WP_209996208.1">
    <property type="nucleotide sequence ID" value="NZ_BAAAJY010000015.1"/>
</dbReference>
<dbReference type="EMBL" id="JAGIOF010000001">
    <property type="protein sequence ID" value="MBP2385393.1"/>
    <property type="molecule type" value="Genomic_DNA"/>
</dbReference>
<evidence type="ECO:0000256" key="1">
    <source>
        <dbReference type="SAM" id="SignalP"/>
    </source>
</evidence>
<dbReference type="Proteomes" id="UP001296993">
    <property type="component" value="Unassembled WGS sequence"/>
</dbReference>
<feature type="signal peptide" evidence="1">
    <location>
        <begin position="1"/>
        <end position="23"/>
    </location>
</feature>
<sequence>MDRKKRWVAAAALGGALLVPGCAGQPADACPELALLEGFPVVVEAGVAPAGFDSVMVRACQGGTCHAQDVDLVPGSTSVDAGCSPAVPTSADTACSASAVPDGTLVGYWVTGDFNPGPIDVEASAPGFGPVRGTVEGRLESSGSGACLQRVFQTPLHIGADSITSPVN</sequence>
<feature type="chain" id="PRO_5046817679" evidence="1">
    <location>
        <begin position="24"/>
        <end position="168"/>
    </location>
</feature>
<organism evidence="2 3">
    <name type="scientific">Paeniglutamicibacter kerguelensis</name>
    <dbReference type="NCBI Taxonomy" id="254788"/>
    <lineage>
        <taxon>Bacteria</taxon>
        <taxon>Bacillati</taxon>
        <taxon>Actinomycetota</taxon>
        <taxon>Actinomycetes</taxon>
        <taxon>Micrococcales</taxon>
        <taxon>Micrococcaceae</taxon>
        <taxon>Paeniglutamicibacter</taxon>
    </lineage>
</organism>